<dbReference type="EMBL" id="JAAKFY010000024">
    <property type="protein sequence ID" value="KAF3836671.1"/>
    <property type="molecule type" value="Genomic_DNA"/>
</dbReference>
<sequence>MIEYIGTIIRSEVANRKERLTGVYMFRIDNDFVIDATSQEDRLGTSTTRVLLTASRRSSLWRKRTRLSSLSYDYNVRPGGRPAQNPLSLRNRQLQEKSLERYRHVLNKVFCCYLWAAFISCVSLPCVLSAGVFSLSVRTVYRRLSVFFIIPP</sequence>
<reference evidence="2 3" key="1">
    <citation type="submission" date="2020-03" db="EMBL/GenBank/DDBJ databases">
        <title>Dissostichus mawsoni Genome sequencing and assembly.</title>
        <authorList>
            <person name="Park H."/>
        </authorList>
    </citation>
    <scope>NUCLEOTIDE SEQUENCE [LARGE SCALE GENOMIC DNA]</scope>
    <source>
        <strain evidence="2">DM0001</strain>
        <tissue evidence="2">Muscle</tissue>
    </source>
</reference>
<comment type="caution">
    <text evidence="2">The sequence shown here is derived from an EMBL/GenBank/DDBJ whole genome shotgun (WGS) entry which is preliminary data.</text>
</comment>
<dbReference type="OrthoDB" id="308383at2759"/>
<evidence type="ECO:0000256" key="1">
    <source>
        <dbReference type="SAM" id="Phobius"/>
    </source>
</evidence>
<gene>
    <name evidence="2" type="ORF">F7725_029229</name>
</gene>
<protein>
    <submittedName>
        <fullName evidence="2">Uncharacterized protein</fullName>
    </submittedName>
</protein>
<keyword evidence="3" id="KW-1185">Reference proteome</keyword>
<dbReference type="AlphaFoldDB" id="A0A7J5XIB8"/>
<organism evidence="2 3">
    <name type="scientific">Dissostichus mawsoni</name>
    <name type="common">Antarctic cod</name>
    <dbReference type="NCBI Taxonomy" id="36200"/>
    <lineage>
        <taxon>Eukaryota</taxon>
        <taxon>Metazoa</taxon>
        <taxon>Chordata</taxon>
        <taxon>Craniata</taxon>
        <taxon>Vertebrata</taxon>
        <taxon>Euteleostomi</taxon>
        <taxon>Actinopterygii</taxon>
        <taxon>Neopterygii</taxon>
        <taxon>Teleostei</taxon>
        <taxon>Neoteleostei</taxon>
        <taxon>Acanthomorphata</taxon>
        <taxon>Eupercaria</taxon>
        <taxon>Perciformes</taxon>
        <taxon>Notothenioidei</taxon>
        <taxon>Nototheniidae</taxon>
        <taxon>Dissostichus</taxon>
    </lineage>
</organism>
<proteinExistence type="predicted"/>
<accession>A0A7J5XIB8</accession>
<keyword evidence="1" id="KW-0472">Membrane</keyword>
<name>A0A7J5XIB8_DISMA</name>
<dbReference type="Proteomes" id="UP000518266">
    <property type="component" value="Unassembled WGS sequence"/>
</dbReference>
<evidence type="ECO:0000313" key="3">
    <source>
        <dbReference type="Proteomes" id="UP000518266"/>
    </source>
</evidence>
<keyword evidence="1" id="KW-0812">Transmembrane</keyword>
<keyword evidence="1" id="KW-1133">Transmembrane helix</keyword>
<feature type="transmembrane region" description="Helical" evidence="1">
    <location>
        <begin position="113"/>
        <end position="135"/>
    </location>
</feature>
<evidence type="ECO:0000313" key="2">
    <source>
        <dbReference type="EMBL" id="KAF3836671.1"/>
    </source>
</evidence>